<dbReference type="InterPro" id="IPR020843">
    <property type="entry name" value="ER"/>
</dbReference>
<protein>
    <recommendedName>
        <fullName evidence="1">Enoyl reductase (ER) domain-containing protein</fullName>
    </recommendedName>
</protein>
<dbReference type="PANTHER" id="PTHR11695">
    <property type="entry name" value="ALCOHOL DEHYDROGENASE RELATED"/>
    <property type="match status" value="1"/>
</dbReference>
<dbReference type="SUPFAM" id="SSF50129">
    <property type="entry name" value="GroES-like"/>
    <property type="match status" value="1"/>
</dbReference>
<comment type="caution">
    <text evidence="2">The sequence shown here is derived from an EMBL/GenBank/DDBJ whole genome shotgun (WGS) entry which is preliminary data.</text>
</comment>
<dbReference type="Gene3D" id="3.90.180.10">
    <property type="entry name" value="Medium-chain alcohol dehydrogenases, catalytic domain"/>
    <property type="match status" value="1"/>
</dbReference>
<dbReference type="PANTHER" id="PTHR11695:SF294">
    <property type="entry name" value="RETICULON-4-INTERACTING PROTEIN 1, MITOCHONDRIAL"/>
    <property type="match status" value="1"/>
</dbReference>
<dbReference type="GO" id="GO:0005739">
    <property type="term" value="C:mitochondrion"/>
    <property type="evidence" value="ECO:0007669"/>
    <property type="project" value="TreeGrafter"/>
</dbReference>
<dbReference type="Gene3D" id="3.40.50.720">
    <property type="entry name" value="NAD(P)-binding Rossmann-like Domain"/>
    <property type="match status" value="1"/>
</dbReference>
<keyword evidence="3" id="KW-1185">Reference proteome</keyword>
<evidence type="ECO:0000259" key="1">
    <source>
        <dbReference type="SMART" id="SM00829"/>
    </source>
</evidence>
<proteinExistence type="predicted"/>
<sequence length="336" mass="34775">MALADLPRPTPGADEILVAVHAGALNPIDEYLRSGLMAPITPLAFPQVAGNELSGRVVALGAGVRSFAVGDAVVARVGKLRTGTLAQLVAVPVAYAAHAPTTVPLSDAAGLPLCGLTAVQMLDRLKVGRGDRLLIAGGATAVGLFGIQLAKLRGAHVVATASPAGAPLVRAMGADEVIDYKASATAVADWAAAHGAFGKVFDAAGPREDVSQLVAAATDAAHIVTVAGPLPPGCFDAVLPMWRRWYVNTVLWTRFRGTRALVAARGISYEYVFMEPDGAQLAQLVKLVDDGQLKLTTDGEYPLERWAEAFARLESGRAKGKIVITLPPLAGEGAGR</sequence>
<accession>A0A7D8V407</accession>
<dbReference type="InterPro" id="IPR036291">
    <property type="entry name" value="NAD(P)-bd_dom_sf"/>
</dbReference>
<gene>
    <name evidence="2" type="ORF">VHUM_01579</name>
</gene>
<dbReference type="Pfam" id="PF08240">
    <property type="entry name" value="ADH_N"/>
    <property type="match status" value="1"/>
</dbReference>
<dbReference type="InterPro" id="IPR011032">
    <property type="entry name" value="GroES-like_sf"/>
</dbReference>
<dbReference type="AlphaFoldDB" id="A0A7D8V407"/>
<dbReference type="InterPro" id="IPR013154">
    <property type="entry name" value="ADH-like_N"/>
</dbReference>
<dbReference type="SUPFAM" id="SSF51735">
    <property type="entry name" value="NAD(P)-binding Rossmann-fold domains"/>
    <property type="match status" value="1"/>
</dbReference>
<dbReference type="EMBL" id="QKWK01000003">
    <property type="protein sequence ID" value="TXT13178.1"/>
    <property type="molecule type" value="Genomic_DNA"/>
</dbReference>
<organism evidence="2 3">
    <name type="scientific">Vanrija humicola</name>
    <name type="common">Yeast</name>
    <name type="synonym">Cryptococcus humicola</name>
    <dbReference type="NCBI Taxonomy" id="5417"/>
    <lineage>
        <taxon>Eukaryota</taxon>
        <taxon>Fungi</taxon>
        <taxon>Dikarya</taxon>
        <taxon>Basidiomycota</taxon>
        <taxon>Agaricomycotina</taxon>
        <taxon>Tremellomycetes</taxon>
        <taxon>Trichosporonales</taxon>
        <taxon>Trichosporonaceae</taxon>
        <taxon>Vanrija</taxon>
    </lineage>
</organism>
<dbReference type="Proteomes" id="UP000473826">
    <property type="component" value="Unassembled WGS sequence"/>
</dbReference>
<dbReference type="GO" id="GO:0016491">
    <property type="term" value="F:oxidoreductase activity"/>
    <property type="evidence" value="ECO:0007669"/>
    <property type="project" value="InterPro"/>
</dbReference>
<feature type="domain" description="Enoyl reductase (ER)" evidence="1">
    <location>
        <begin position="1"/>
        <end position="324"/>
    </location>
</feature>
<dbReference type="CDD" id="cd05289">
    <property type="entry name" value="MDR_like_2"/>
    <property type="match status" value="1"/>
</dbReference>
<name>A0A7D8V407_VANHU</name>
<dbReference type="SMART" id="SM00829">
    <property type="entry name" value="PKS_ER"/>
    <property type="match status" value="1"/>
</dbReference>
<dbReference type="OrthoDB" id="3509362at2759"/>
<evidence type="ECO:0000313" key="2">
    <source>
        <dbReference type="EMBL" id="TXT13178.1"/>
    </source>
</evidence>
<reference evidence="2 3" key="1">
    <citation type="journal article" date="2019" name="PLoS Genet.">
        <title>Convergent evolution of linked mating-type loci in basidiomycete fungi.</title>
        <authorList>
            <person name="Sun S."/>
            <person name="Coelho M.A."/>
            <person name="Heitman J."/>
            <person name="Nowrousian M."/>
        </authorList>
    </citation>
    <scope>NUCLEOTIDE SEQUENCE [LARGE SCALE GENOMIC DNA]</scope>
    <source>
        <strain evidence="2 3">CBS 4282</strain>
    </source>
</reference>
<dbReference type="InterPro" id="IPR050700">
    <property type="entry name" value="YIM1/Zinc_Alcohol_DH_Fams"/>
</dbReference>
<evidence type="ECO:0000313" key="3">
    <source>
        <dbReference type="Proteomes" id="UP000473826"/>
    </source>
</evidence>
<dbReference type="Pfam" id="PF13602">
    <property type="entry name" value="ADH_zinc_N_2"/>
    <property type="match status" value="1"/>
</dbReference>